<feature type="binding site" evidence="6">
    <location>
        <position position="150"/>
    </location>
    <ligand>
        <name>NAD(+)</name>
        <dbReference type="ChEBI" id="CHEBI:57540"/>
    </ligand>
</feature>
<dbReference type="Pfam" id="PF20143">
    <property type="entry name" value="NAD_kinase_C"/>
    <property type="match status" value="1"/>
</dbReference>
<protein>
    <recommendedName>
        <fullName evidence="6">NAD kinase</fullName>
        <ecNumber evidence="6">2.7.1.23</ecNumber>
    </recommendedName>
    <alternativeName>
        <fullName evidence="6">ATP-dependent NAD kinase</fullName>
    </alternativeName>
</protein>
<dbReference type="GO" id="GO:0046872">
    <property type="term" value="F:metal ion binding"/>
    <property type="evidence" value="ECO:0007669"/>
    <property type="project" value="UniProtKB-UniRule"/>
</dbReference>
<proteinExistence type="inferred from homology"/>
<accession>A0A8G2F9Q2</accession>
<feature type="active site" description="Proton acceptor" evidence="6">
    <location>
        <position position="65"/>
    </location>
</feature>
<dbReference type="EC" id="2.7.1.23" evidence="6"/>
<dbReference type="RefSeq" id="WP_019999763.1">
    <property type="nucleotide sequence ID" value="NZ_CP192217.1"/>
</dbReference>
<comment type="subcellular location">
    <subcellularLocation>
        <location evidence="6">Cytoplasm</location>
    </subcellularLocation>
</comment>
<evidence type="ECO:0000313" key="7">
    <source>
        <dbReference type="EMBL" id="MEZ6853951.1"/>
    </source>
</evidence>
<dbReference type="InterPro" id="IPR017438">
    <property type="entry name" value="ATP-NAD_kinase_N"/>
</dbReference>
<evidence type="ECO:0000256" key="5">
    <source>
        <dbReference type="ARBA" id="ARBA00047925"/>
    </source>
</evidence>
<dbReference type="SUPFAM" id="SSF111331">
    <property type="entry name" value="NAD kinase/diacylglycerol kinase-like"/>
    <property type="match status" value="1"/>
</dbReference>
<reference evidence="7 10" key="2">
    <citation type="submission" date="2024-07" db="EMBL/GenBank/DDBJ databases">
        <title>Active virus-host system and metabolic interactions in a Lokiarchaeon culture.</title>
        <authorList>
            <person name="Ponce Toledo R.I."/>
            <person name="Rodrigues Oliveira T."/>
            <person name="Schleper C."/>
        </authorList>
    </citation>
    <scope>NUCLEOTIDE SEQUENCE [LARGE SCALE GENOMIC DNA]</scope>
    <source>
        <strain evidence="7 10">B35</strain>
    </source>
</reference>
<keyword evidence="2 6" id="KW-0418">Kinase</keyword>
<reference evidence="8 9" key="1">
    <citation type="submission" date="2016-11" db="EMBL/GenBank/DDBJ databases">
        <authorList>
            <person name="Varghese N."/>
            <person name="Submissions S."/>
        </authorList>
    </citation>
    <scope>NUCLEOTIDE SEQUENCE [LARGE SCALE GENOMIC DNA]</scope>
    <source>
        <strain evidence="8 9">DSM 17919</strain>
    </source>
</reference>
<evidence type="ECO:0000256" key="4">
    <source>
        <dbReference type="ARBA" id="ARBA00023027"/>
    </source>
</evidence>
<dbReference type="HAMAP" id="MF_00361">
    <property type="entry name" value="NAD_kinase"/>
    <property type="match status" value="1"/>
</dbReference>
<keyword evidence="3 6" id="KW-0521">NADP</keyword>
<dbReference type="GO" id="GO:0006741">
    <property type="term" value="P:NADP+ biosynthetic process"/>
    <property type="evidence" value="ECO:0007669"/>
    <property type="project" value="UniProtKB-UniRule"/>
</dbReference>
<evidence type="ECO:0000313" key="9">
    <source>
        <dbReference type="Proteomes" id="UP000184001"/>
    </source>
</evidence>
<dbReference type="GO" id="GO:0019674">
    <property type="term" value="P:NAD+ metabolic process"/>
    <property type="evidence" value="ECO:0007669"/>
    <property type="project" value="InterPro"/>
</dbReference>
<comment type="caution">
    <text evidence="6">Lacks conserved residue(s) required for the propagation of feature annotation.</text>
</comment>
<dbReference type="PANTHER" id="PTHR20275">
    <property type="entry name" value="NAD KINASE"/>
    <property type="match status" value="1"/>
</dbReference>
<comment type="similarity">
    <text evidence="6">Belongs to the NAD kinase family.</text>
</comment>
<dbReference type="Pfam" id="PF01513">
    <property type="entry name" value="NAD_kinase"/>
    <property type="match status" value="1"/>
</dbReference>
<dbReference type="Gene3D" id="2.60.200.30">
    <property type="entry name" value="Probable inorganic polyphosphate/atp-NAD kinase, domain 2"/>
    <property type="match status" value="1"/>
</dbReference>
<keyword evidence="10" id="KW-1185">Reference proteome</keyword>
<dbReference type="EMBL" id="JBFSOO010000007">
    <property type="protein sequence ID" value="MEZ6853951.1"/>
    <property type="molecule type" value="Genomic_DNA"/>
</dbReference>
<dbReference type="InterPro" id="IPR017437">
    <property type="entry name" value="ATP-NAD_kinase_PpnK-typ_C"/>
</dbReference>
<sequence length="283" mass="30635">MHHKISNICIVTKASHTAAAALGQELLEWFAARNVRGVICENSTPEWGYIREAVQCDLVLVLGGDGTLLSVARHLIGREIPLVGVNMGKVGFLAEIPSDAWEERLQAILDGEVEFRRRLALSCTVTRGDEIVFSGVAANDFVINRGALARVVSLDLSVNGNSMGEIRADGFIIASPSGSTGYAISAGGPLVHPDMDAYSVTPICAFLRSFYPMVLPGEHVFTAAVCTHDTELFLTQDGQEAVLLQTDDVVSITKAQGGLLYAEFDDNSYYNKLLKRGFIRENC</sequence>
<feature type="binding site" evidence="6">
    <location>
        <position position="169"/>
    </location>
    <ligand>
        <name>NAD(+)</name>
        <dbReference type="ChEBI" id="CHEBI:57540"/>
    </ligand>
</feature>
<dbReference type="InterPro" id="IPR016064">
    <property type="entry name" value="NAD/diacylglycerol_kinase_sf"/>
</dbReference>
<feature type="binding site" evidence="6">
    <location>
        <position position="167"/>
    </location>
    <ligand>
        <name>NAD(+)</name>
        <dbReference type="ChEBI" id="CHEBI:57540"/>
    </ligand>
</feature>
<dbReference type="AlphaFoldDB" id="A0A8G2F9Q2"/>
<feature type="binding site" evidence="6">
    <location>
        <begin position="65"/>
        <end position="66"/>
    </location>
    <ligand>
        <name>NAD(+)</name>
        <dbReference type="ChEBI" id="CHEBI:57540"/>
    </ligand>
</feature>
<feature type="binding site" evidence="6">
    <location>
        <begin position="139"/>
        <end position="140"/>
    </location>
    <ligand>
        <name>NAD(+)</name>
        <dbReference type="ChEBI" id="CHEBI:57540"/>
    </ligand>
</feature>
<feature type="binding site" evidence="6">
    <location>
        <begin position="180"/>
        <end position="185"/>
    </location>
    <ligand>
        <name>NAD(+)</name>
        <dbReference type="ChEBI" id="CHEBI:57540"/>
    </ligand>
</feature>
<evidence type="ECO:0000256" key="2">
    <source>
        <dbReference type="ARBA" id="ARBA00022777"/>
    </source>
</evidence>
<dbReference type="Proteomes" id="UP000184001">
    <property type="component" value="Unassembled WGS sequence"/>
</dbReference>
<dbReference type="GO" id="GO:0005737">
    <property type="term" value="C:cytoplasm"/>
    <property type="evidence" value="ECO:0007669"/>
    <property type="project" value="UniProtKB-SubCell"/>
</dbReference>
<evidence type="ECO:0000256" key="3">
    <source>
        <dbReference type="ARBA" id="ARBA00022857"/>
    </source>
</evidence>
<evidence type="ECO:0000313" key="10">
    <source>
        <dbReference type="Proteomes" id="UP001568358"/>
    </source>
</evidence>
<keyword evidence="1 6" id="KW-0808">Transferase</keyword>
<dbReference type="GO" id="GO:0003951">
    <property type="term" value="F:NAD+ kinase activity"/>
    <property type="evidence" value="ECO:0007669"/>
    <property type="project" value="UniProtKB-UniRule"/>
</dbReference>
<feature type="binding site" evidence="6">
    <location>
        <position position="239"/>
    </location>
    <ligand>
        <name>NAD(+)</name>
        <dbReference type="ChEBI" id="CHEBI:57540"/>
    </ligand>
</feature>
<evidence type="ECO:0000256" key="6">
    <source>
        <dbReference type="HAMAP-Rule" id="MF_00361"/>
    </source>
</evidence>
<comment type="catalytic activity">
    <reaction evidence="5 6">
        <text>NAD(+) + ATP = ADP + NADP(+) + H(+)</text>
        <dbReference type="Rhea" id="RHEA:18629"/>
        <dbReference type="ChEBI" id="CHEBI:15378"/>
        <dbReference type="ChEBI" id="CHEBI:30616"/>
        <dbReference type="ChEBI" id="CHEBI:57540"/>
        <dbReference type="ChEBI" id="CHEBI:58349"/>
        <dbReference type="ChEBI" id="CHEBI:456216"/>
        <dbReference type="EC" id="2.7.1.23"/>
    </reaction>
</comment>
<keyword evidence="6" id="KW-0547">Nucleotide-binding</keyword>
<dbReference type="Proteomes" id="UP001568358">
    <property type="component" value="Unassembled WGS sequence"/>
</dbReference>
<name>A0A8G2F9Q2_9BACT</name>
<comment type="function">
    <text evidence="6">Involved in the regulation of the intracellular balance of NAD and NADP, and is a key enzyme in the biosynthesis of NADP. Catalyzes specifically the phosphorylation on 2'-hydroxyl of the adenosine moiety of NAD to yield NADP.</text>
</comment>
<comment type="caution">
    <text evidence="8">The sequence shown here is derived from an EMBL/GenBank/DDBJ whole genome shotgun (WGS) entry which is preliminary data.</text>
</comment>
<dbReference type="EMBL" id="FQZR01000006">
    <property type="protein sequence ID" value="SHJ47566.1"/>
    <property type="molecule type" value="Genomic_DNA"/>
</dbReference>
<keyword evidence="4 6" id="KW-0520">NAD</keyword>
<dbReference type="Gene3D" id="3.40.50.10330">
    <property type="entry name" value="Probable inorganic polyphosphate/atp-NAD kinase, domain 1"/>
    <property type="match status" value="1"/>
</dbReference>
<keyword evidence="6" id="KW-0067">ATP-binding</keyword>
<organism evidence="8 9">
    <name type="scientific">Halodesulfovibrio aestuarii</name>
    <dbReference type="NCBI Taxonomy" id="126333"/>
    <lineage>
        <taxon>Bacteria</taxon>
        <taxon>Pseudomonadati</taxon>
        <taxon>Thermodesulfobacteriota</taxon>
        <taxon>Desulfovibrionia</taxon>
        <taxon>Desulfovibrionales</taxon>
        <taxon>Desulfovibrionaceae</taxon>
        <taxon>Halodesulfovibrio</taxon>
    </lineage>
</organism>
<dbReference type="PANTHER" id="PTHR20275:SF0">
    <property type="entry name" value="NAD KINASE"/>
    <property type="match status" value="1"/>
</dbReference>
<evidence type="ECO:0000313" key="8">
    <source>
        <dbReference type="EMBL" id="SHJ47566.1"/>
    </source>
</evidence>
<evidence type="ECO:0000256" key="1">
    <source>
        <dbReference type="ARBA" id="ARBA00022679"/>
    </source>
</evidence>
<gene>
    <name evidence="6" type="primary">nadK</name>
    <name evidence="7" type="ORF">AB2Z07_10485</name>
    <name evidence="8" type="ORF">SAMN05660830_02526</name>
</gene>
<keyword evidence="6" id="KW-0963">Cytoplasm</keyword>
<dbReference type="GO" id="GO:0005524">
    <property type="term" value="F:ATP binding"/>
    <property type="evidence" value="ECO:0007669"/>
    <property type="project" value="UniProtKB-KW"/>
</dbReference>
<dbReference type="GO" id="GO:0051287">
    <property type="term" value="F:NAD binding"/>
    <property type="evidence" value="ECO:0007669"/>
    <property type="project" value="UniProtKB-ARBA"/>
</dbReference>
<comment type="cofactor">
    <cofactor evidence="6">
        <name>a divalent metal cation</name>
        <dbReference type="ChEBI" id="CHEBI:60240"/>
    </cofactor>
</comment>
<dbReference type="InterPro" id="IPR002504">
    <property type="entry name" value="NADK"/>
</dbReference>